<feature type="region of interest" description="Disordered" evidence="1">
    <location>
        <begin position="208"/>
        <end position="229"/>
    </location>
</feature>
<evidence type="ECO:0000259" key="2">
    <source>
        <dbReference type="PROSITE" id="PS50076"/>
    </source>
</evidence>
<dbReference type="OMA" id="WLDLWSK"/>
<dbReference type="EMBL" id="DF236961">
    <property type="protein sequence ID" value="GAQ78368.1"/>
    <property type="molecule type" value="Genomic_DNA"/>
</dbReference>
<feature type="region of interest" description="Disordered" evidence="1">
    <location>
        <begin position="262"/>
        <end position="304"/>
    </location>
</feature>
<evidence type="ECO:0000313" key="4">
    <source>
        <dbReference type="Proteomes" id="UP000054558"/>
    </source>
</evidence>
<organism evidence="3 4">
    <name type="scientific">Klebsormidium nitens</name>
    <name type="common">Green alga</name>
    <name type="synonym">Ulothrix nitens</name>
    <dbReference type="NCBI Taxonomy" id="105231"/>
    <lineage>
        <taxon>Eukaryota</taxon>
        <taxon>Viridiplantae</taxon>
        <taxon>Streptophyta</taxon>
        <taxon>Klebsormidiophyceae</taxon>
        <taxon>Klebsormidiales</taxon>
        <taxon>Klebsormidiaceae</taxon>
        <taxon>Klebsormidium</taxon>
    </lineage>
</organism>
<feature type="region of interest" description="Disordered" evidence="1">
    <location>
        <begin position="1"/>
        <end position="36"/>
    </location>
</feature>
<dbReference type="Gene3D" id="1.10.287.110">
    <property type="entry name" value="DnaJ domain"/>
    <property type="match status" value="1"/>
</dbReference>
<accession>A0A1Y1HRC0</accession>
<dbReference type="InterPro" id="IPR018253">
    <property type="entry name" value="DnaJ_domain_CS"/>
</dbReference>
<dbReference type="PANTHER" id="PTHR44916:SF1">
    <property type="entry name" value="CHAPERONE DNAJ-DOMAIN SUPERFAMILY PROTEIN-RELATED"/>
    <property type="match status" value="1"/>
</dbReference>
<dbReference type="PANTHER" id="PTHR44916">
    <property type="entry name" value="CHAPERONE DNAJ-DOMAIN SUPERFAMILY PROTEIN-RELATED"/>
    <property type="match status" value="1"/>
</dbReference>
<evidence type="ECO:0000313" key="3">
    <source>
        <dbReference type="EMBL" id="GAQ78368.1"/>
    </source>
</evidence>
<proteinExistence type="predicted"/>
<evidence type="ECO:0000256" key="1">
    <source>
        <dbReference type="SAM" id="MobiDB-lite"/>
    </source>
</evidence>
<dbReference type="OrthoDB" id="445556at2759"/>
<feature type="compositionally biased region" description="Basic residues" evidence="1">
    <location>
        <begin position="294"/>
        <end position="304"/>
    </location>
</feature>
<name>A0A1Y1HRC0_KLENI</name>
<protein>
    <submittedName>
        <fullName evidence="3">Chaperone DnaJ-domain superfamily protein</fullName>
    </submittedName>
</protein>
<dbReference type="SUPFAM" id="SSF46565">
    <property type="entry name" value="Chaperone J-domain"/>
    <property type="match status" value="1"/>
</dbReference>
<dbReference type="Pfam" id="PF23302">
    <property type="entry name" value="HTH_DNAJC9"/>
    <property type="match status" value="1"/>
</dbReference>
<dbReference type="PRINTS" id="PR00625">
    <property type="entry name" value="JDOMAIN"/>
</dbReference>
<feature type="compositionally biased region" description="Acidic residues" evidence="1">
    <location>
        <begin position="11"/>
        <end position="24"/>
    </location>
</feature>
<dbReference type="STRING" id="105231.A0A1Y1HRC0"/>
<dbReference type="InterPro" id="IPR042977">
    <property type="entry name" value="AtJ6-like"/>
</dbReference>
<dbReference type="CDD" id="cd06257">
    <property type="entry name" value="DnaJ"/>
    <property type="match status" value="1"/>
</dbReference>
<gene>
    <name evidence="3" type="ORF">KFL_000120160</name>
</gene>
<dbReference type="InterPro" id="IPR036869">
    <property type="entry name" value="J_dom_sf"/>
</dbReference>
<dbReference type="AlphaFoldDB" id="A0A1Y1HRC0"/>
<dbReference type="SMART" id="SM00271">
    <property type="entry name" value="DnaJ"/>
    <property type="match status" value="1"/>
</dbReference>
<sequence length="304" mass="34441">MARGKKRVIEEESSEAESDFDEEPSPSGQEVEPQNEKSLYEVLGVSKSASQAEVKKAYHRMALILHPDKNPGNEDAKEKFQVLQRVFSVLGDPEKRKVYDQTGSLEDSELSGDQFNNLYDYYRSVYQKVTAEDIDSYEASYRGSALETEELKGYYKRFKGDMRKVFGWLVCSREDLDSHRFKETLDQAIAEGSLEEYPRYRKWAKGVAKKPKPAEDPLARPQKKSIKSNGALSDLTALIRKGQAERNSDFFSKLEEKYGIAKGGKNKGRASANEPSEEEFQAAQQRVLHGGAVKPKKHRAARVE</sequence>
<dbReference type="Pfam" id="PF00226">
    <property type="entry name" value="DnaJ"/>
    <property type="match status" value="1"/>
</dbReference>
<keyword evidence="4" id="KW-1185">Reference proteome</keyword>
<dbReference type="InterPro" id="IPR056453">
    <property type="entry name" value="HTH_DNAJC9"/>
</dbReference>
<dbReference type="PROSITE" id="PS00636">
    <property type="entry name" value="DNAJ_1"/>
    <property type="match status" value="1"/>
</dbReference>
<dbReference type="PROSITE" id="PS50076">
    <property type="entry name" value="DNAJ_2"/>
    <property type="match status" value="1"/>
</dbReference>
<reference evidence="3 4" key="1">
    <citation type="journal article" date="2014" name="Nat. Commun.">
        <title>Klebsormidium flaccidum genome reveals primary factors for plant terrestrial adaptation.</title>
        <authorList>
            <person name="Hori K."/>
            <person name="Maruyama F."/>
            <person name="Fujisawa T."/>
            <person name="Togashi T."/>
            <person name="Yamamoto N."/>
            <person name="Seo M."/>
            <person name="Sato S."/>
            <person name="Yamada T."/>
            <person name="Mori H."/>
            <person name="Tajima N."/>
            <person name="Moriyama T."/>
            <person name="Ikeuchi M."/>
            <person name="Watanabe M."/>
            <person name="Wada H."/>
            <person name="Kobayashi K."/>
            <person name="Saito M."/>
            <person name="Masuda T."/>
            <person name="Sasaki-Sekimoto Y."/>
            <person name="Mashiguchi K."/>
            <person name="Awai K."/>
            <person name="Shimojima M."/>
            <person name="Masuda S."/>
            <person name="Iwai M."/>
            <person name="Nobusawa T."/>
            <person name="Narise T."/>
            <person name="Kondo S."/>
            <person name="Saito H."/>
            <person name="Sato R."/>
            <person name="Murakawa M."/>
            <person name="Ihara Y."/>
            <person name="Oshima-Yamada Y."/>
            <person name="Ohtaka K."/>
            <person name="Satoh M."/>
            <person name="Sonobe K."/>
            <person name="Ishii M."/>
            <person name="Ohtani R."/>
            <person name="Kanamori-Sato M."/>
            <person name="Honoki R."/>
            <person name="Miyazaki D."/>
            <person name="Mochizuki H."/>
            <person name="Umetsu J."/>
            <person name="Higashi K."/>
            <person name="Shibata D."/>
            <person name="Kamiya Y."/>
            <person name="Sato N."/>
            <person name="Nakamura Y."/>
            <person name="Tabata S."/>
            <person name="Ida S."/>
            <person name="Kurokawa K."/>
            <person name="Ohta H."/>
        </authorList>
    </citation>
    <scope>NUCLEOTIDE SEQUENCE [LARGE SCALE GENOMIC DNA]</scope>
    <source>
        <strain evidence="3 4">NIES-2285</strain>
    </source>
</reference>
<dbReference type="Proteomes" id="UP000054558">
    <property type="component" value="Unassembled WGS sequence"/>
</dbReference>
<dbReference type="InterPro" id="IPR001623">
    <property type="entry name" value="DnaJ_domain"/>
</dbReference>
<feature type="domain" description="J" evidence="2">
    <location>
        <begin position="38"/>
        <end position="103"/>
    </location>
</feature>